<dbReference type="EMBL" id="CP061032">
    <property type="protein sequence ID" value="QNP90869.1"/>
    <property type="molecule type" value="Genomic_DNA"/>
</dbReference>
<dbReference type="AlphaFoldDB" id="A0A7H0K0Q3"/>
<evidence type="ECO:0000313" key="3">
    <source>
        <dbReference type="Proteomes" id="UP000516235"/>
    </source>
</evidence>
<proteinExistence type="predicted"/>
<organism evidence="2 3">
    <name type="scientific">Corynebacterium lujinxingii</name>
    <dbReference type="NCBI Taxonomy" id="2763010"/>
    <lineage>
        <taxon>Bacteria</taxon>
        <taxon>Bacillati</taxon>
        <taxon>Actinomycetota</taxon>
        <taxon>Actinomycetes</taxon>
        <taxon>Mycobacteriales</taxon>
        <taxon>Corynebacteriaceae</taxon>
        <taxon>Corynebacterium</taxon>
    </lineage>
</organism>
<dbReference type="Proteomes" id="UP000642876">
    <property type="component" value="Unassembled WGS sequence"/>
</dbReference>
<accession>A0A7H0K0Q3</accession>
<sequence length="129" mass="15091">MSFDYDRLRDAFMQVDVPFPWRVDARPCKHHPEVTKFQVVGLDDSVVVEMEAEGEYAEVVERDLNFIALAPDMARELLRLRRVLTENRDRVVGELDRIGPELKAAYVTLYAERKHFHDFCNHLLEGDTE</sequence>
<keyword evidence="4" id="KW-1185">Reference proteome</keyword>
<evidence type="ECO:0000313" key="1">
    <source>
        <dbReference type="EMBL" id="MBC3179386.1"/>
    </source>
</evidence>
<dbReference type="Proteomes" id="UP000516235">
    <property type="component" value="Chromosome"/>
</dbReference>
<gene>
    <name evidence="1" type="ORF">H7348_08745</name>
    <name evidence="2" type="ORF">IAU68_03640</name>
</gene>
<dbReference type="RefSeq" id="WP_171194428.1">
    <property type="nucleotide sequence ID" value="NZ_CP061032.1"/>
</dbReference>
<dbReference type="KEGG" id="cluj:IAU68_03640"/>
<name>A0A7H0K0Q3_9CORY</name>
<evidence type="ECO:0000313" key="4">
    <source>
        <dbReference type="Proteomes" id="UP000642876"/>
    </source>
</evidence>
<evidence type="ECO:0000313" key="2">
    <source>
        <dbReference type="EMBL" id="QNP90869.1"/>
    </source>
</evidence>
<protein>
    <submittedName>
        <fullName evidence="2">Uncharacterized protein</fullName>
    </submittedName>
</protein>
<reference evidence="3 4" key="1">
    <citation type="submission" date="2020-08" db="EMBL/GenBank/DDBJ databases">
        <title>novel species in genus Corynebacterium.</title>
        <authorList>
            <person name="Zhang G."/>
        </authorList>
    </citation>
    <scope>NUCLEOTIDE SEQUENCE [LARGE SCALE GENOMIC DNA]</scope>
    <source>
        <strain evidence="2">Zg-917</strain>
        <strain evidence="3 4">zg-917</strain>
    </source>
</reference>
<dbReference type="EMBL" id="JACMYE010000007">
    <property type="protein sequence ID" value="MBC3179386.1"/>
    <property type="molecule type" value="Genomic_DNA"/>
</dbReference>